<accession>A0A4U8UI95</accession>
<sequence length="436" mass="48951">MKLTVNNLPGPHKRSPQRTLDTIFSIIDRLRWRCFFFSFSALPLNLDDYSHSELIGEINRLRWQEQQSANPLVISNDAQCCPAGQIATCRGCTATSCGKNADCFVINDQLVCTCRQGYTRRPFSSFPRSTISNFSCRQRSQEQGLPQRQRIQRLWRSSLPYPRWNHLRLHGNVPLHLLEAVQADRRRRLLRDQSQKQEVQRQVCVRSPSSVRCRLKCMARSSTSTTMNMVVNGIKAFFPYYWPSKTDRQLSVELRGRRAVVTNIDGVQLTFGNEYINLKVPQLDEFLGRDGLCGFSGNLNNNCTDDLIGSDGVGLIQKNCAFPRDRVGNARVAKVLDTWQTSDFYGWDPVGTDCVSGEIIAPQLPDCDTRVSARECLPIQQAGAGQGPFAACKDLGPEKIKNICTRAVPSMVATFLDPSVSPSPTSSLNARLHSET</sequence>
<keyword evidence="2" id="KW-1185">Reference proteome</keyword>
<comment type="caution">
    <text evidence="1">The sequence shown here is derived from an EMBL/GenBank/DDBJ whole genome shotgun (WGS) entry which is preliminary data.</text>
</comment>
<dbReference type="OrthoDB" id="5874307at2759"/>
<evidence type="ECO:0000313" key="2">
    <source>
        <dbReference type="Proteomes" id="UP000298663"/>
    </source>
</evidence>
<evidence type="ECO:0008006" key="3">
    <source>
        <dbReference type="Google" id="ProtNLM"/>
    </source>
</evidence>
<gene>
    <name evidence="1" type="ORF">L596_000126</name>
</gene>
<evidence type="ECO:0000313" key="1">
    <source>
        <dbReference type="EMBL" id="TMS32259.1"/>
    </source>
</evidence>
<dbReference type="STRING" id="34508.A0A4U8UI95"/>
<dbReference type="EMBL" id="CM016762">
    <property type="protein sequence ID" value="TMS32259.1"/>
    <property type="molecule type" value="Genomic_DNA"/>
</dbReference>
<reference evidence="1 2" key="1">
    <citation type="journal article" date="2015" name="Genome Biol.">
        <title>Comparative genomics of Steinernema reveals deeply conserved gene regulatory networks.</title>
        <authorList>
            <person name="Dillman A.R."/>
            <person name="Macchietto M."/>
            <person name="Porter C.F."/>
            <person name="Rogers A."/>
            <person name="Williams B."/>
            <person name="Antoshechkin I."/>
            <person name="Lee M.M."/>
            <person name="Goodwin Z."/>
            <person name="Lu X."/>
            <person name="Lewis E.E."/>
            <person name="Goodrich-Blair H."/>
            <person name="Stock S.P."/>
            <person name="Adams B.J."/>
            <person name="Sternberg P.W."/>
            <person name="Mortazavi A."/>
        </authorList>
    </citation>
    <scope>NUCLEOTIDE SEQUENCE [LARGE SCALE GENOMIC DNA]</scope>
    <source>
        <strain evidence="1 2">ALL</strain>
    </source>
</reference>
<reference evidence="1 2" key="2">
    <citation type="journal article" date="2019" name="G3 (Bethesda)">
        <title>Hybrid Assembly of the Genome of the Entomopathogenic Nematode Steinernema carpocapsae Identifies the X-Chromosome.</title>
        <authorList>
            <person name="Serra L."/>
            <person name="Macchietto M."/>
            <person name="Macias-Munoz A."/>
            <person name="McGill C.J."/>
            <person name="Rodriguez I.M."/>
            <person name="Rodriguez B."/>
            <person name="Murad R."/>
            <person name="Mortazavi A."/>
        </authorList>
    </citation>
    <scope>NUCLEOTIDE SEQUENCE [LARGE SCALE GENOMIC DNA]</scope>
    <source>
        <strain evidence="1 2">ALL</strain>
    </source>
</reference>
<name>A0A4U8UI95_STECR</name>
<dbReference type="Proteomes" id="UP000298663">
    <property type="component" value="Chromosome X"/>
</dbReference>
<dbReference type="AlphaFoldDB" id="A0A4U8UI95"/>
<dbReference type="EMBL" id="AZBU02000001">
    <property type="protein sequence ID" value="TMS32259.1"/>
    <property type="molecule type" value="Genomic_DNA"/>
</dbReference>
<organism evidence="1 2">
    <name type="scientific">Steinernema carpocapsae</name>
    <name type="common">Entomopathogenic nematode</name>
    <dbReference type="NCBI Taxonomy" id="34508"/>
    <lineage>
        <taxon>Eukaryota</taxon>
        <taxon>Metazoa</taxon>
        <taxon>Ecdysozoa</taxon>
        <taxon>Nematoda</taxon>
        <taxon>Chromadorea</taxon>
        <taxon>Rhabditida</taxon>
        <taxon>Tylenchina</taxon>
        <taxon>Panagrolaimomorpha</taxon>
        <taxon>Strongyloidoidea</taxon>
        <taxon>Steinernematidae</taxon>
        <taxon>Steinernema</taxon>
    </lineage>
</organism>
<proteinExistence type="predicted"/>
<protein>
    <recommendedName>
        <fullName evidence="3">VWFD domain-containing protein</fullName>
    </recommendedName>
</protein>